<evidence type="ECO:0000256" key="3">
    <source>
        <dbReference type="SAM" id="SignalP"/>
    </source>
</evidence>
<organism evidence="4 5">
    <name type="scientific">Nephila pilipes</name>
    <name type="common">Giant wood spider</name>
    <name type="synonym">Nephila maculata</name>
    <dbReference type="NCBI Taxonomy" id="299642"/>
    <lineage>
        <taxon>Eukaryota</taxon>
        <taxon>Metazoa</taxon>
        <taxon>Ecdysozoa</taxon>
        <taxon>Arthropoda</taxon>
        <taxon>Chelicerata</taxon>
        <taxon>Arachnida</taxon>
        <taxon>Araneae</taxon>
        <taxon>Araneomorphae</taxon>
        <taxon>Entelegynae</taxon>
        <taxon>Araneoidea</taxon>
        <taxon>Nephilidae</taxon>
        <taxon>Nephila</taxon>
    </lineage>
</organism>
<evidence type="ECO:0000313" key="4">
    <source>
        <dbReference type="EMBL" id="GFS41617.1"/>
    </source>
</evidence>
<gene>
    <name evidence="4" type="primary">AVEN_138921_1</name>
    <name evidence="4" type="ORF">NPIL_455561</name>
</gene>
<keyword evidence="2" id="KW-1133">Transmembrane helix</keyword>
<comment type="caution">
    <text evidence="4">The sequence shown here is derived from an EMBL/GenBank/DDBJ whole genome shotgun (WGS) entry which is preliminary data.</text>
</comment>
<evidence type="ECO:0000256" key="2">
    <source>
        <dbReference type="SAM" id="Phobius"/>
    </source>
</evidence>
<keyword evidence="5" id="KW-1185">Reference proteome</keyword>
<evidence type="ECO:0000313" key="5">
    <source>
        <dbReference type="Proteomes" id="UP000887013"/>
    </source>
</evidence>
<keyword evidence="2" id="KW-0472">Membrane</keyword>
<keyword evidence="2" id="KW-0812">Transmembrane</keyword>
<protein>
    <submittedName>
        <fullName evidence="4">Uncharacterized protein</fullName>
    </submittedName>
</protein>
<accession>A0A8X6IFY9</accession>
<keyword evidence="3" id="KW-0732">Signal</keyword>
<dbReference type="AlphaFoldDB" id="A0A8X6IFY9"/>
<dbReference type="Proteomes" id="UP000887013">
    <property type="component" value="Unassembled WGS sequence"/>
</dbReference>
<feature type="transmembrane region" description="Helical" evidence="2">
    <location>
        <begin position="210"/>
        <end position="230"/>
    </location>
</feature>
<feature type="region of interest" description="Disordered" evidence="1">
    <location>
        <begin position="88"/>
        <end position="113"/>
    </location>
</feature>
<proteinExistence type="predicted"/>
<dbReference type="EMBL" id="BMAW01089816">
    <property type="protein sequence ID" value="GFS41617.1"/>
    <property type="molecule type" value="Genomic_DNA"/>
</dbReference>
<evidence type="ECO:0000256" key="1">
    <source>
        <dbReference type="SAM" id="MobiDB-lite"/>
    </source>
</evidence>
<name>A0A8X6IFY9_NEPPI</name>
<feature type="chain" id="PRO_5036466197" evidence="3">
    <location>
        <begin position="23"/>
        <end position="360"/>
    </location>
</feature>
<reference evidence="4" key="1">
    <citation type="submission" date="2020-08" db="EMBL/GenBank/DDBJ databases">
        <title>Multicomponent nature underlies the extraordinary mechanical properties of spider dragline silk.</title>
        <authorList>
            <person name="Kono N."/>
            <person name="Nakamura H."/>
            <person name="Mori M."/>
            <person name="Yoshida Y."/>
            <person name="Ohtoshi R."/>
            <person name="Malay A.D."/>
            <person name="Moran D.A.P."/>
            <person name="Tomita M."/>
            <person name="Numata K."/>
            <person name="Arakawa K."/>
        </authorList>
    </citation>
    <scope>NUCLEOTIDE SEQUENCE</scope>
</reference>
<feature type="signal peptide" evidence="3">
    <location>
        <begin position="1"/>
        <end position="22"/>
    </location>
</feature>
<dbReference type="OrthoDB" id="6372754at2759"/>
<sequence>MEQLRAFLLLMVVVILGDSVNSMEVPTKSSQNLTETNKRKARTDYAVYNPPDDYTLKKKASSVFSLPELSFKDDGDNFQPVQDPQFAEQKLDSQKTLPQYPPPSGDDAPLGYYKPKPRYYSPKDLYKSGTNVNWNVWKGEPEGPEMKPPPLPEMKGIPPPPPDFEEYYFPADSWKGDPWTPDKMATMMMMMHEMKPKPGILSSLKKDPTALLLAATIPVSLIMAAVLPSLMNMMMNGGLPTVTTTATGTKARSLDGLEYLSPVFNAVGTFGSRALDNPECMQRIFCQVTKGSAANSTELRPVQKLLHKISTLVDEHYLKSFGVKTLLDSMVDGDCEKIPCSDFKSKNFKSNLRKGQTNTY</sequence>